<reference evidence="1" key="1">
    <citation type="journal article" date="2022" name="bioRxiv">
        <title>Sequencing and chromosome-scale assembly of the giantPleurodeles waltlgenome.</title>
        <authorList>
            <person name="Brown T."/>
            <person name="Elewa A."/>
            <person name="Iarovenko S."/>
            <person name="Subramanian E."/>
            <person name="Araus A.J."/>
            <person name="Petzold A."/>
            <person name="Susuki M."/>
            <person name="Suzuki K.-i.T."/>
            <person name="Hayashi T."/>
            <person name="Toyoda A."/>
            <person name="Oliveira C."/>
            <person name="Osipova E."/>
            <person name="Leigh N.D."/>
            <person name="Simon A."/>
            <person name="Yun M.H."/>
        </authorList>
    </citation>
    <scope>NUCLEOTIDE SEQUENCE</scope>
    <source>
        <strain evidence="1">20211129_DDA</strain>
        <tissue evidence="1">Liver</tissue>
    </source>
</reference>
<gene>
    <name evidence="1" type="ORF">NDU88_008991</name>
</gene>
<organism evidence="1 2">
    <name type="scientific">Pleurodeles waltl</name>
    <name type="common">Iberian ribbed newt</name>
    <dbReference type="NCBI Taxonomy" id="8319"/>
    <lineage>
        <taxon>Eukaryota</taxon>
        <taxon>Metazoa</taxon>
        <taxon>Chordata</taxon>
        <taxon>Craniata</taxon>
        <taxon>Vertebrata</taxon>
        <taxon>Euteleostomi</taxon>
        <taxon>Amphibia</taxon>
        <taxon>Batrachia</taxon>
        <taxon>Caudata</taxon>
        <taxon>Salamandroidea</taxon>
        <taxon>Salamandridae</taxon>
        <taxon>Pleurodelinae</taxon>
        <taxon>Pleurodeles</taxon>
    </lineage>
</organism>
<dbReference type="EMBL" id="JANPWB010000009">
    <property type="protein sequence ID" value="KAJ1156267.1"/>
    <property type="molecule type" value="Genomic_DNA"/>
</dbReference>
<comment type="caution">
    <text evidence="1">The sequence shown here is derived from an EMBL/GenBank/DDBJ whole genome shotgun (WGS) entry which is preliminary data.</text>
</comment>
<proteinExistence type="predicted"/>
<sequence length="149" mass="15669">MFSVIRHPPGASIRRAVGLTLAAPAAAVGHSLFSTAQSEEALWLRGLREPPGVSPLAGWMDGGTIKAAVPKPETAAVTSSGSAVFNRFFLALESTGERDSRQPAAHKIGSARVPKPETAAVMSSGSAVFNRFFLALESTGERDSRQHTK</sequence>
<dbReference type="AlphaFoldDB" id="A0AAV7RUU4"/>
<keyword evidence="2" id="KW-1185">Reference proteome</keyword>
<dbReference type="Proteomes" id="UP001066276">
    <property type="component" value="Chromosome 5"/>
</dbReference>
<evidence type="ECO:0000313" key="2">
    <source>
        <dbReference type="Proteomes" id="UP001066276"/>
    </source>
</evidence>
<accession>A0AAV7RUU4</accession>
<evidence type="ECO:0000313" key="1">
    <source>
        <dbReference type="EMBL" id="KAJ1156267.1"/>
    </source>
</evidence>
<name>A0AAV7RUU4_PLEWA</name>
<protein>
    <submittedName>
        <fullName evidence="1">Uncharacterized protein</fullName>
    </submittedName>
</protein>